<evidence type="ECO:0000313" key="2">
    <source>
        <dbReference type="Proteomes" id="UP001605036"/>
    </source>
</evidence>
<evidence type="ECO:0000313" key="1">
    <source>
        <dbReference type="EMBL" id="KAL2608182.1"/>
    </source>
</evidence>
<organism evidence="1 2">
    <name type="scientific">Riccia fluitans</name>
    <dbReference type="NCBI Taxonomy" id="41844"/>
    <lineage>
        <taxon>Eukaryota</taxon>
        <taxon>Viridiplantae</taxon>
        <taxon>Streptophyta</taxon>
        <taxon>Embryophyta</taxon>
        <taxon>Marchantiophyta</taxon>
        <taxon>Marchantiopsida</taxon>
        <taxon>Marchantiidae</taxon>
        <taxon>Marchantiales</taxon>
        <taxon>Ricciaceae</taxon>
        <taxon>Riccia</taxon>
    </lineage>
</organism>
<dbReference type="Proteomes" id="UP001605036">
    <property type="component" value="Unassembled WGS sequence"/>
</dbReference>
<reference evidence="1 2" key="1">
    <citation type="submission" date="2024-09" db="EMBL/GenBank/DDBJ databases">
        <title>Chromosome-scale assembly of Riccia fluitans.</title>
        <authorList>
            <person name="Paukszto L."/>
            <person name="Sawicki J."/>
            <person name="Karawczyk K."/>
            <person name="Piernik-Szablinska J."/>
            <person name="Szczecinska M."/>
            <person name="Mazdziarz M."/>
        </authorList>
    </citation>
    <scope>NUCLEOTIDE SEQUENCE [LARGE SCALE GENOMIC DNA]</scope>
    <source>
        <strain evidence="1">Rf_01</strain>
        <tissue evidence="1">Aerial parts of the thallus</tissue>
    </source>
</reference>
<gene>
    <name evidence="1" type="ORF">R1flu_026755</name>
</gene>
<protein>
    <submittedName>
        <fullName evidence="1">Uncharacterized protein</fullName>
    </submittedName>
</protein>
<keyword evidence="2" id="KW-1185">Reference proteome</keyword>
<sequence length="111" mass="13197">MWVVGREDRGLPKRNRLELLTQVLIDHRLRYPYQSYATRLWKMELRGEGKAEVPDSHLPTDRRDTNVRLSVLPEDLMEVDKVEKYASLQYQLLAVLKRFSAQESKQTIWRA</sequence>
<dbReference type="AlphaFoldDB" id="A0ABD1XGU2"/>
<dbReference type="EMBL" id="JBHFFA010000008">
    <property type="protein sequence ID" value="KAL2608182.1"/>
    <property type="molecule type" value="Genomic_DNA"/>
</dbReference>
<accession>A0ABD1XGU2</accession>
<comment type="caution">
    <text evidence="1">The sequence shown here is derived from an EMBL/GenBank/DDBJ whole genome shotgun (WGS) entry which is preliminary data.</text>
</comment>
<proteinExistence type="predicted"/>
<name>A0ABD1XGU2_9MARC</name>